<sequence>MMVPVGFSLIQEEIIDVLSRSCHQCRSSVQPRPAESTTASTRPSRQSVLWPRCSGTVLARQLCHTRSDPSVYISAASGPHPGKQQTGGLDPPGSEPGHQVPGWGTLRRTGSGQARVGASLRGRSHLSLLRKL</sequence>
<feature type="region of interest" description="Disordered" evidence="1">
    <location>
        <begin position="72"/>
        <end position="123"/>
    </location>
</feature>
<evidence type="ECO:0000313" key="2">
    <source>
        <dbReference type="EMBL" id="CAI9163615.1"/>
    </source>
</evidence>
<feature type="region of interest" description="Disordered" evidence="1">
    <location>
        <begin position="27"/>
        <end position="47"/>
    </location>
</feature>
<reference evidence="2" key="1">
    <citation type="submission" date="2023-04" db="EMBL/GenBank/DDBJ databases">
        <authorList>
            <consortium name="ELIXIR-Norway"/>
        </authorList>
    </citation>
    <scope>NUCLEOTIDE SEQUENCE [LARGE SCALE GENOMIC DNA]</scope>
</reference>
<evidence type="ECO:0000313" key="3">
    <source>
        <dbReference type="Proteomes" id="UP001176941"/>
    </source>
</evidence>
<accession>A0ABN8YPV1</accession>
<protein>
    <submittedName>
        <fullName evidence="2">Uncharacterized protein</fullName>
    </submittedName>
</protein>
<dbReference type="EMBL" id="OX459957">
    <property type="protein sequence ID" value="CAI9163615.1"/>
    <property type="molecule type" value="Genomic_DNA"/>
</dbReference>
<evidence type="ECO:0000256" key="1">
    <source>
        <dbReference type="SAM" id="MobiDB-lite"/>
    </source>
</evidence>
<organism evidence="2 3">
    <name type="scientific">Rangifer tarandus platyrhynchus</name>
    <name type="common">Svalbard reindeer</name>
    <dbReference type="NCBI Taxonomy" id="3082113"/>
    <lineage>
        <taxon>Eukaryota</taxon>
        <taxon>Metazoa</taxon>
        <taxon>Chordata</taxon>
        <taxon>Craniata</taxon>
        <taxon>Vertebrata</taxon>
        <taxon>Euteleostomi</taxon>
        <taxon>Mammalia</taxon>
        <taxon>Eutheria</taxon>
        <taxon>Laurasiatheria</taxon>
        <taxon>Artiodactyla</taxon>
        <taxon>Ruminantia</taxon>
        <taxon>Pecora</taxon>
        <taxon>Cervidae</taxon>
        <taxon>Odocoileinae</taxon>
        <taxon>Rangifer</taxon>
    </lineage>
</organism>
<keyword evidence="3" id="KW-1185">Reference proteome</keyword>
<gene>
    <name evidence="2" type="ORF">MRATA1EN1_LOCUS12577</name>
</gene>
<name>A0ABN8YPV1_RANTA</name>
<proteinExistence type="predicted"/>
<dbReference type="Proteomes" id="UP001176941">
    <property type="component" value="Chromosome 21"/>
</dbReference>